<evidence type="ECO:0000313" key="3">
    <source>
        <dbReference type="Proteomes" id="UP001139193"/>
    </source>
</evidence>
<reference evidence="2" key="1">
    <citation type="submission" date="2022-03" db="EMBL/GenBank/DDBJ databases">
        <title>Bacterial whole genome sequence for Hymenobacter sp. DH14.</title>
        <authorList>
            <person name="Le V."/>
        </authorList>
    </citation>
    <scope>NUCLEOTIDE SEQUENCE</scope>
    <source>
        <strain evidence="2">DH14</strain>
    </source>
</reference>
<dbReference type="InterPro" id="IPR041657">
    <property type="entry name" value="HTH_17"/>
</dbReference>
<gene>
    <name evidence="2" type="ORF">MON38_10590</name>
</gene>
<evidence type="ECO:0000313" key="2">
    <source>
        <dbReference type="EMBL" id="MCI1187868.1"/>
    </source>
</evidence>
<keyword evidence="3" id="KW-1185">Reference proteome</keyword>
<comment type="caution">
    <text evidence="2">The sequence shown here is derived from an EMBL/GenBank/DDBJ whole genome shotgun (WGS) entry which is preliminary data.</text>
</comment>
<sequence length="107" mass="11893">MADSTNPILTVTFTTANGMLAFEDRDATLRLLEYDIKAKRDAEAEQAQLSKAYDVTALAARLGISTRTAYDLIRNGKIGYCLCGKKNYRISERAVRRHEDGLPPLPT</sequence>
<dbReference type="EMBL" id="JALBGC010000003">
    <property type="protein sequence ID" value="MCI1187868.1"/>
    <property type="molecule type" value="Genomic_DNA"/>
</dbReference>
<accession>A0A9X2AGN6</accession>
<protein>
    <submittedName>
        <fullName evidence="2">Helix-turn-helix domain-containing protein</fullName>
    </submittedName>
</protein>
<dbReference type="RefSeq" id="WP_241936141.1">
    <property type="nucleotide sequence ID" value="NZ_JALBGC010000003.1"/>
</dbReference>
<dbReference type="AlphaFoldDB" id="A0A9X2AGN6"/>
<dbReference type="Pfam" id="PF12728">
    <property type="entry name" value="HTH_17"/>
    <property type="match status" value="1"/>
</dbReference>
<proteinExistence type="predicted"/>
<evidence type="ECO:0000259" key="1">
    <source>
        <dbReference type="Pfam" id="PF12728"/>
    </source>
</evidence>
<feature type="domain" description="Helix-turn-helix" evidence="1">
    <location>
        <begin position="53"/>
        <end position="97"/>
    </location>
</feature>
<dbReference type="Proteomes" id="UP001139193">
    <property type="component" value="Unassembled WGS sequence"/>
</dbReference>
<organism evidence="2 3">
    <name type="scientific">Hymenobacter cyanobacteriorum</name>
    <dbReference type="NCBI Taxonomy" id="2926463"/>
    <lineage>
        <taxon>Bacteria</taxon>
        <taxon>Pseudomonadati</taxon>
        <taxon>Bacteroidota</taxon>
        <taxon>Cytophagia</taxon>
        <taxon>Cytophagales</taxon>
        <taxon>Hymenobacteraceae</taxon>
        <taxon>Hymenobacter</taxon>
    </lineage>
</organism>
<name>A0A9X2AGN6_9BACT</name>